<evidence type="ECO:0000256" key="7">
    <source>
        <dbReference type="ARBA" id="ARBA00022824"/>
    </source>
</evidence>
<protein>
    <recommendedName>
        <fullName evidence="11">Mannosyltransferase</fullName>
        <ecNumber evidence="11">2.4.1.-</ecNumber>
    </recommendedName>
</protein>
<keyword evidence="12" id="KW-0732">Signal</keyword>
<dbReference type="EC" id="2.4.1.-" evidence="11"/>
<evidence type="ECO:0000256" key="8">
    <source>
        <dbReference type="ARBA" id="ARBA00022989"/>
    </source>
</evidence>
<comment type="subcellular location">
    <subcellularLocation>
        <location evidence="1 11">Endoplasmic reticulum membrane</location>
        <topology evidence="1 11">Multi-pass membrane protein</topology>
    </subcellularLocation>
</comment>
<dbReference type="STRING" id="670580.A0A1X6NAB8"/>
<evidence type="ECO:0000256" key="5">
    <source>
        <dbReference type="ARBA" id="ARBA00022679"/>
    </source>
</evidence>
<feature type="transmembrane region" description="Helical" evidence="11">
    <location>
        <begin position="84"/>
        <end position="103"/>
    </location>
</feature>
<evidence type="ECO:0000256" key="12">
    <source>
        <dbReference type="SAM" id="SignalP"/>
    </source>
</evidence>
<comment type="similarity">
    <text evidence="10">Belongs to the glycosyltransferase 22 family. PIGZ subfamily.</text>
</comment>
<organism evidence="13 14">
    <name type="scientific">Postia placenta MAD-698-R-SB12</name>
    <dbReference type="NCBI Taxonomy" id="670580"/>
    <lineage>
        <taxon>Eukaryota</taxon>
        <taxon>Fungi</taxon>
        <taxon>Dikarya</taxon>
        <taxon>Basidiomycota</taxon>
        <taxon>Agaricomycotina</taxon>
        <taxon>Agaricomycetes</taxon>
        <taxon>Polyporales</taxon>
        <taxon>Adustoporiaceae</taxon>
        <taxon>Rhodonia</taxon>
    </lineage>
</organism>
<feature type="signal peptide" evidence="12">
    <location>
        <begin position="1"/>
        <end position="23"/>
    </location>
</feature>
<evidence type="ECO:0000256" key="11">
    <source>
        <dbReference type="RuleBase" id="RU363075"/>
    </source>
</evidence>
<dbReference type="PANTHER" id="PTHR22760">
    <property type="entry name" value="GLYCOSYLTRANSFERASE"/>
    <property type="match status" value="1"/>
</dbReference>
<comment type="caution">
    <text evidence="11">Lacks conserved residue(s) required for the propagation of feature annotation.</text>
</comment>
<evidence type="ECO:0000256" key="9">
    <source>
        <dbReference type="ARBA" id="ARBA00023136"/>
    </source>
</evidence>
<keyword evidence="8 11" id="KW-1133">Transmembrane helix</keyword>
<dbReference type="InterPro" id="IPR005599">
    <property type="entry name" value="GPI_mannosylTrfase"/>
</dbReference>
<evidence type="ECO:0000313" key="13">
    <source>
        <dbReference type="EMBL" id="OSX65460.1"/>
    </source>
</evidence>
<evidence type="ECO:0000256" key="3">
    <source>
        <dbReference type="ARBA" id="ARBA00022502"/>
    </source>
</evidence>
<sequence>MAGPDAAQFLVVQLLSIFSRTWASSRMATCRCESTNDTSLYMIVTSLAILSALPHQEPRFLVPLVVPSIVLVVLDGRIQRAGNLFWVSWIITNLALVLLFGILHQGGVVPSLFHLHDVIGKLWASSQGDKIVKVFYWKTYMPPRHLLAIPESDVLSGKFTITDLSGAGAIVEQLMAVPSTATSFLVAPLHATRALTKKYPGCVMLKERVYPHLSLDHISETVEAGWKDGLSLGIYVVDAVCFRLHKTLSS</sequence>
<name>A0A1X6NAB8_9APHY</name>
<dbReference type="Proteomes" id="UP000194127">
    <property type="component" value="Unassembled WGS sequence"/>
</dbReference>
<dbReference type="PANTHER" id="PTHR22760:SF3">
    <property type="entry name" value="GPI MANNOSYLTRANSFERASE 4"/>
    <property type="match status" value="1"/>
</dbReference>
<evidence type="ECO:0000256" key="6">
    <source>
        <dbReference type="ARBA" id="ARBA00022692"/>
    </source>
</evidence>
<dbReference type="AlphaFoldDB" id="A0A1X6NAB8"/>
<accession>A0A1X6NAB8</accession>
<gene>
    <name evidence="13" type="ORF">POSPLADRAFT_1135429</name>
</gene>
<keyword evidence="9 11" id="KW-0472">Membrane</keyword>
<keyword evidence="5 13" id="KW-0808">Transferase</keyword>
<comment type="pathway">
    <text evidence="2">Glycolipid biosynthesis; glycosylphosphatidylinositol-anchor biosynthesis.</text>
</comment>
<keyword evidence="14" id="KW-1185">Reference proteome</keyword>
<evidence type="ECO:0000256" key="2">
    <source>
        <dbReference type="ARBA" id="ARBA00004687"/>
    </source>
</evidence>
<proteinExistence type="inferred from homology"/>
<reference evidence="13 14" key="1">
    <citation type="submission" date="2017-04" db="EMBL/GenBank/DDBJ databases">
        <title>Genome Sequence of the Model Brown-Rot Fungus Postia placenta SB12.</title>
        <authorList>
            <consortium name="DOE Joint Genome Institute"/>
            <person name="Gaskell J."/>
            <person name="Kersten P."/>
            <person name="Larrondo L.F."/>
            <person name="Canessa P."/>
            <person name="Martinez D."/>
            <person name="Hibbett D."/>
            <person name="Schmoll M."/>
            <person name="Kubicek C.P."/>
            <person name="Martinez A.T."/>
            <person name="Yadav J."/>
            <person name="Master E."/>
            <person name="Magnuson J.K."/>
            <person name="James T."/>
            <person name="Yaver D."/>
            <person name="Berka R."/>
            <person name="Labutti K."/>
            <person name="Lipzen A."/>
            <person name="Aerts A."/>
            <person name="Barry K."/>
            <person name="Henrissat B."/>
            <person name="Blanchette R."/>
            <person name="Grigoriev I."/>
            <person name="Cullen D."/>
        </authorList>
    </citation>
    <scope>NUCLEOTIDE SEQUENCE [LARGE SCALE GENOMIC DNA]</scope>
    <source>
        <strain evidence="13 14">MAD-698-R-SB12</strain>
    </source>
</reference>
<dbReference type="GO" id="GO:0006506">
    <property type="term" value="P:GPI anchor biosynthetic process"/>
    <property type="evidence" value="ECO:0007669"/>
    <property type="project" value="UniProtKB-KW"/>
</dbReference>
<evidence type="ECO:0000256" key="1">
    <source>
        <dbReference type="ARBA" id="ARBA00004477"/>
    </source>
</evidence>
<dbReference type="GO" id="GO:0005789">
    <property type="term" value="C:endoplasmic reticulum membrane"/>
    <property type="evidence" value="ECO:0007669"/>
    <property type="project" value="UniProtKB-SubCell"/>
</dbReference>
<dbReference type="OrthoDB" id="10066429at2759"/>
<keyword evidence="4 11" id="KW-0328">Glycosyltransferase</keyword>
<dbReference type="RefSeq" id="XP_024342254.1">
    <property type="nucleotide sequence ID" value="XM_024484581.1"/>
</dbReference>
<dbReference type="EMBL" id="KZ110593">
    <property type="protein sequence ID" value="OSX65460.1"/>
    <property type="molecule type" value="Genomic_DNA"/>
</dbReference>
<dbReference type="GO" id="GO:0000026">
    <property type="term" value="F:alpha-1,2-mannosyltransferase activity"/>
    <property type="evidence" value="ECO:0007669"/>
    <property type="project" value="TreeGrafter"/>
</dbReference>
<evidence type="ECO:0000256" key="10">
    <source>
        <dbReference type="ARBA" id="ARBA00038466"/>
    </source>
</evidence>
<keyword evidence="3" id="KW-0337">GPI-anchor biosynthesis</keyword>
<dbReference type="Pfam" id="PF03901">
    <property type="entry name" value="Glyco_transf_22"/>
    <property type="match status" value="1"/>
</dbReference>
<keyword evidence="7 11" id="KW-0256">Endoplasmic reticulum</keyword>
<evidence type="ECO:0000256" key="4">
    <source>
        <dbReference type="ARBA" id="ARBA00022676"/>
    </source>
</evidence>
<keyword evidence="6 11" id="KW-0812">Transmembrane</keyword>
<evidence type="ECO:0000313" key="14">
    <source>
        <dbReference type="Proteomes" id="UP000194127"/>
    </source>
</evidence>
<feature type="chain" id="PRO_5013118161" description="Mannosyltransferase" evidence="12">
    <location>
        <begin position="24"/>
        <end position="250"/>
    </location>
</feature>
<dbReference type="GeneID" id="36329530"/>